<dbReference type="InterPro" id="IPR005532">
    <property type="entry name" value="SUMF_dom"/>
</dbReference>
<dbReference type="InterPro" id="IPR008271">
    <property type="entry name" value="Ser/Thr_kinase_AS"/>
</dbReference>
<dbReference type="Gene3D" id="1.10.510.10">
    <property type="entry name" value="Transferase(Phosphotransferase) domain 1"/>
    <property type="match status" value="2"/>
</dbReference>
<keyword evidence="5" id="KW-0808">Transferase</keyword>
<dbReference type="InterPro" id="IPR051043">
    <property type="entry name" value="Sulfatase_Mod_Factor_Kinase"/>
</dbReference>
<dbReference type="InterPro" id="IPR042095">
    <property type="entry name" value="SUMF_sf"/>
</dbReference>
<evidence type="ECO:0000256" key="1">
    <source>
        <dbReference type="ARBA" id="ARBA00022741"/>
    </source>
</evidence>
<dbReference type="AlphaFoldDB" id="A0A4U1JIP1"/>
<gene>
    <name evidence="5" type="ORF">E8A74_08180</name>
</gene>
<evidence type="ECO:0000313" key="5">
    <source>
        <dbReference type="EMBL" id="TKD10414.1"/>
    </source>
</evidence>
<dbReference type="PROSITE" id="PS00108">
    <property type="entry name" value="PROTEIN_KINASE_ST"/>
    <property type="match status" value="1"/>
</dbReference>
<dbReference type="GO" id="GO:0005524">
    <property type="term" value="F:ATP binding"/>
    <property type="evidence" value="ECO:0007669"/>
    <property type="project" value="UniProtKB-UniRule"/>
</dbReference>
<dbReference type="PROSITE" id="PS00107">
    <property type="entry name" value="PROTEIN_KINASE_ATP"/>
    <property type="match status" value="1"/>
</dbReference>
<evidence type="ECO:0000259" key="4">
    <source>
        <dbReference type="PROSITE" id="PS50011"/>
    </source>
</evidence>
<dbReference type="Pfam" id="PF00069">
    <property type="entry name" value="Pkinase"/>
    <property type="match status" value="1"/>
</dbReference>
<dbReference type="CDD" id="cd14014">
    <property type="entry name" value="STKc_PknB_like"/>
    <property type="match status" value="1"/>
</dbReference>
<dbReference type="OrthoDB" id="5505609at2"/>
<keyword evidence="5" id="KW-0418">Kinase</keyword>
<dbReference type="GO" id="GO:0120147">
    <property type="term" value="F:formylglycine-generating oxidase activity"/>
    <property type="evidence" value="ECO:0007669"/>
    <property type="project" value="TreeGrafter"/>
</dbReference>
<evidence type="ECO:0000313" key="6">
    <source>
        <dbReference type="Proteomes" id="UP000309215"/>
    </source>
</evidence>
<dbReference type="InterPro" id="IPR000719">
    <property type="entry name" value="Prot_kinase_dom"/>
</dbReference>
<dbReference type="InterPro" id="IPR016187">
    <property type="entry name" value="CTDL_fold"/>
</dbReference>
<dbReference type="Gene3D" id="3.90.1580.10">
    <property type="entry name" value="paralog of FGE (formylglycine-generating enzyme)"/>
    <property type="match status" value="1"/>
</dbReference>
<protein>
    <submittedName>
        <fullName evidence="5">Protein kinase</fullName>
    </submittedName>
</protein>
<organism evidence="5 6">
    <name type="scientific">Polyangium fumosum</name>
    <dbReference type="NCBI Taxonomy" id="889272"/>
    <lineage>
        <taxon>Bacteria</taxon>
        <taxon>Pseudomonadati</taxon>
        <taxon>Myxococcota</taxon>
        <taxon>Polyangia</taxon>
        <taxon>Polyangiales</taxon>
        <taxon>Polyangiaceae</taxon>
        <taxon>Polyangium</taxon>
    </lineage>
</organism>
<dbReference type="SUPFAM" id="SSF56112">
    <property type="entry name" value="Protein kinase-like (PK-like)"/>
    <property type="match status" value="1"/>
</dbReference>
<dbReference type="SMART" id="SM00220">
    <property type="entry name" value="S_TKc"/>
    <property type="match status" value="1"/>
</dbReference>
<dbReference type="InterPro" id="IPR017441">
    <property type="entry name" value="Protein_kinase_ATP_BS"/>
</dbReference>
<evidence type="ECO:0000256" key="3">
    <source>
        <dbReference type="PROSITE-ProRule" id="PRU10141"/>
    </source>
</evidence>
<keyword evidence="2 3" id="KW-0067">ATP-binding</keyword>
<dbReference type="Pfam" id="PF03781">
    <property type="entry name" value="FGE-sulfatase"/>
    <property type="match status" value="1"/>
</dbReference>
<dbReference type="SUPFAM" id="SSF56436">
    <property type="entry name" value="C-type lectin-like"/>
    <property type="match status" value="1"/>
</dbReference>
<comment type="caution">
    <text evidence="5">The sequence shown here is derived from an EMBL/GenBank/DDBJ whole genome shotgun (WGS) entry which is preliminary data.</text>
</comment>
<keyword evidence="1 3" id="KW-0547">Nucleotide-binding</keyword>
<keyword evidence="6" id="KW-1185">Reference proteome</keyword>
<sequence length="707" mass="74621">MLGARMASAALADPFAWVGQTIDGKFRVEAVIGEGGFGIVYRALHLGLGEPVAVKCLKIPASLAPDERERFQHSFLEEGRLLRKLSRATPAVVQALDVGAAVAPSGVWAPYLVLEWLHGQTLEAFLARRNEDKQGGMPLADAFALLEPAALALAAAHDEGIAHRDIKPANLFLASIVGGGAPHSPFVGGQAPHSPFVGGQAPHSPFVGGQAPHSPLAPGSPVEGAAPYNAAGAPTMKVLDFGIAKVIADNASITRAMEQTGHAPSIFTPFYGAPEQFNRRFGATGPWTDVYALALVLVELCTGKSALVGDDVTQLYIATTDVSIRPTPRTHGVRTSHAVEAVFQKALAIEPRGRFTSARLFWDALREALPAPIETDAPGVTAPPLGKGIRDPLTTAPQIAEMPPAKPASSRRTLFAAIGACTFVAAALAASFVIKHRGEVEPIPSLARVGPEFGHVELPSSTPDMVLVPAGSFTMGHAKEGKTEKPAHTVTISKPFYLDRTEVTAEDYTRCVAAGKCTRSGVHGPGVDEAESTKFAPFCTEHDPARARHPINCIDHGQAAKLCAFLGKRLPTEAEWEYAARGKDERLFPWGEAPIACTFGNFARAAGQCPGRAKGTMPVGSFPDHGSPFGALDMAGNVWEWVADTFDPGAYTKNERKDPLVTTGGKGLIRGGSWDFASSAAKTTTRYAFDRATGHVSTGVRCAKTAE</sequence>
<dbReference type="InterPro" id="IPR011009">
    <property type="entry name" value="Kinase-like_dom_sf"/>
</dbReference>
<feature type="domain" description="Protein kinase" evidence="4">
    <location>
        <begin position="26"/>
        <end position="369"/>
    </location>
</feature>
<reference evidence="5 6" key="1">
    <citation type="submission" date="2019-04" db="EMBL/GenBank/DDBJ databases">
        <authorList>
            <person name="Li Y."/>
            <person name="Wang J."/>
        </authorList>
    </citation>
    <scope>NUCLEOTIDE SEQUENCE [LARGE SCALE GENOMIC DNA]</scope>
    <source>
        <strain evidence="5 6">DSM 14668</strain>
    </source>
</reference>
<dbReference type="GO" id="GO:0004672">
    <property type="term" value="F:protein kinase activity"/>
    <property type="evidence" value="ECO:0007669"/>
    <property type="project" value="InterPro"/>
</dbReference>
<dbReference type="PANTHER" id="PTHR23150:SF19">
    <property type="entry name" value="FORMYLGLYCINE-GENERATING ENZYME"/>
    <property type="match status" value="1"/>
</dbReference>
<proteinExistence type="predicted"/>
<feature type="binding site" evidence="3">
    <location>
        <position position="55"/>
    </location>
    <ligand>
        <name>ATP</name>
        <dbReference type="ChEBI" id="CHEBI:30616"/>
    </ligand>
</feature>
<dbReference type="PANTHER" id="PTHR23150">
    <property type="entry name" value="SULFATASE MODIFYING FACTOR 1, 2"/>
    <property type="match status" value="1"/>
</dbReference>
<dbReference type="EMBL" id="SSMQ01000006">
    <property type="protein sequence ID" value="TKD10414.1"/>
    <property type="molecule type" value="Genomic_DNA"/>
</dbReference>
<evidence type="ECO:0000256" key="2">
    <source>
        <dbReference type="ARBA" id="ARBA00022840"/>
    </source>
</evidence>
<dbReference type="Proteomes" id="UP000309215">
    <property type="component" value="Unassembled WGS sequence"/>
</dbReference>
<accession>A0A4U1JIP1</accession>
<name>A0A4U1JIP1_9BACT</name>
<dbReference type="PROSITE" id="PS50011">
    <property type="entry name" value="PROTEIN_KINASE_DOM"/>
    <property type="match status" value="1"/>
</dbReference>